<accession>A0AAC8QFE1</accession>
<dbReference type="SMART" id="SM00829">
    <property type="entry name" value="PKS_ER"/>
    <property type="match status" value="1"/>
</dbReference>
<dbReference type="KEGG" id="age:AA314_07752"/>
<sequence>MKAIVQHTYGSPDVLQLQEIDSPRVGPEDVLIRVHAAGVDPGVWHLMTGLPYLVRLAVGVRRPRNPVRGLDVAGVVEAVGTKVTAFKPGDEVFGVGDGSFAEYACASQDRVHPKPANLSFEHAAAVPISATTALQGLRAANLQPGQKVLIIGAGGGVGSFAVQLARAMGAEVTGVCSTSKVEWVRSMGAHHVIDYTREGLAGGPYDVILDTAGNRELPALRRVLASRGTVVLIGGEGGGRWFGGLGRQLWAMAVAAFSSQKFRSIFALVNKADLAVLKERIEAGALTPVVDRSYALSEVPAAIRSLAEGHSRGKVVIKVV</sequence>
<dbReference type="CDD" id="cd08267">
    <property type="entry name" value="MDR1"/>
    <property type="match status" value="1"/>
</dbReference>
<dbReference type="Proteomes" id="UP000256345">
    <property type="component" value="Unassembled WGS sequence"/>
</dbReference>
<reference evidence="2 4" key="1">
    <citation type="submission" date="2015-05" db="EMBL/GenBank/DDBJ databases">
        <title>Genome assembly of Archangium gephyra DSM 2261.</title>
        <authorList>
            <person name="Sharma G."/>
            <person name="Subramanian S."/>
        </authorList>
    </citation>
    <scope>NUCLEOTIDE SEQUENCE [LARGE SCALE GENOMIC DNA]</scope>
    <source>
        <strain evidence="2 4">DSM 2261</strain>
    </source>
</reference>
<evidence type="ECO:0000313" key="2">
    <source>
        <dbReference type="EMBL" id="AKJ06126.1"/>
    </source>
</evidence>
<dbReference type="GO" id="GO:0008270">
    <property type="term" value="F:zinc ion binding"/>
    <property type="evidence" value="ECO:0007669"/>
    <property type="project" value="InterPro"/>
</dbReference>
<dbReference type="InterPro" id="IPR050700">
    <property type="entry name" value="YIM1/Zinc_Alcohol_DH_Fams"/>
</dbReference>
<dbReference type="PROSITE" id="PS01162">
    <property type="entry name" value="QOR_ZETA_CRYSTAL"/>
    <property type="match status" value="1"/>
</dbReference>
<evidence type="ECO:0000313" key="5">
    <source>
        <dbReference type="Proteomes" id="UP000256345"/>
    </source>
</evidence>
<proteinExistence type="predicted"/>
<dbReference type="PANTHER" id="PTHR11695:SF648">
    <property type="entry name" value="ZINC-BINDING OXIDOREDUCTASE"/>
    <property type="match status" value="1"/>
</dbReference>
<dbReference type="RefSeq" id="WP_047859490.1">
    <property type="nucleotide sequence ID" value="NZ_CP011509.1"/>
</dbReference>
<dbReference type="Proteomes" id="UP000035579">
    <property type="component" value="Chromosome"/>
</dbReference>
<name>A0AAC8QFE1_9BACT</name>
<dbReference type="SUPFAM" id="SSF51735">
    <property type="entry name" value="NAD(P)-binding Rossmann-fold domains"/>
    <property type="match status" value="1"/>
</dbReference>
<dbReference type="EMBL" id="CP011509">
    <property type="protein sequence ID" value="AKJ06126.1"/>
    <property type="molecule type" value="Genomic_DNA"/>
</dbReference>
<dbReference type="Gene3D" id="3.40.50.720">
    <property type="entry name" value="NAD(P)-binding Rossmann-like Domain"/>
    <property type="match status" value="1"/>
</dbReference>
<dbReference type="AlphaFoldDB" id="A0AAC8QFE1"/>
<dbReference type="InterPro" id="IPR002364">
    <property type="entry name" value="Quin_OxRdtase/zeta-crystal_CS"/>
</dbReference>
<gene>
    <name evidence="2" type="ORF">AA314_07752</name>
    <name evidence="3" type="ORF">ATI61_110127</name>
</gene>
<dbReference type="EMBL" id="QUMU01000010">
    <property type="protein sequence ID" value="REG27120.1"/>
    <property type="molecule type" value="Genomic_DNA"/>
</dbReference>
<dbReference type="Pfam" id="PF13602">
    <property type="entry name" value="ADH_zinc_N_2"/>
    <property type="match status" value="1"/>
</dbReference>
<dbReference type="InterPro" id="IPR036291">
    <property type="entry name" value="NAD(P)-bd_dom_sf"/>
</dbReference>
<dbReference type="GO" id="GO:0016491">
    <property type="term" value="F:oxidoreductase activity"/>
    <property type="evidence" value="ECO:0007669"/>
    <property type="project" value="InterPro"/>
</dbReference>
<feature type="domain" description="Enoyl reductase (ER)" evidence="1">
    <location>
        <begin position="10"/>
        <end position="317"/>
    </location>
</feature>
<dbReference type="SUPFAM" id="SSF50129">
    <property type="entry name" value="GroES-like"/>
    <property type="match status" value="1"/>
</dbReference>
<evidence type="ECO:0000313" key="3">
    <source>
        <dbReference type="EMBL" id="REG27120.1"/>
    </source>
</evidence>
<dbReference type="InterPro" id="IPR011032">
    <property type="entry name" value="GroES-like_sf"/>
</dbReference>
<dbReference type="InterPro" id="IPR020843">
    <property type="entry name" value="ER"/>
</dbReference>
<evidence type="ECO:0000313" key="4">
    <source>
        <dbReference type="Proteomes" id="UP000035579"/>
    </source>
</evidence>
<dbReference type="InterPro" id="IPR013154">
    <property type="entry name" value="ADH-like_N"/>
</dbReference>
<evidence type="ECO:0000259" key="1">
    <source>
        <dbReference type="SMART" id="SM00829"/>
    </source>
</evidence>
<keyword evidence="5" id="KW-1185">Reference proteome</keyword>
<protein>
    <submittedName>
        <fullName evidence="3">NADPH:quinone reductase-like Zn-dependent oxidoreductase</fullName>
    </submittedName>
    <submittedName>
        <fullName evidence="2">Zinc-containing alcohol dehydrogenase</fullName>
    </submittedName>
</protein>
<dbReference type="Pfam" id="PF08240">
    <property type="entry name" value="ADH_N"/>
    <property type="match status" value="1"/>
</dbReference>
<dbReference type="Gene3D" id="3.90.180.10">
    <property type="entry name" value="Medium-chain alcohol dehydrogenases, catalytic domain"/>
    <property type="match status" value="1"/>
</dbReference>
<organism evidence="2 4">
    <name type="scientific">Archangium gephyra</name>
    <dbReference type="NCBI Taxonomy" id="48"/>
    <lineage>
        <taxon>Bacteria</taxon>
        <taxon>Pseudomonadati</taxon>
        <taxon>Myxococcota</taxon>
        <taxon>Myxococcia</taxon>
        <taxon>Myxococcales</taxon>
        <taxon>Cystobacterineae</taxon>
        <taxon>Archangiaceae</taxon>
        <taxon>Archangium</taxon>
    </lineage>
</organism>
<reference evidence="3 5" key="2">
    <citation type="submission" date="2018-08" db="EMBL/GenBank/DDBJ databases">
        <title>Genomic Encyclopedia of Archaeal and Bacterial Type Strains, Phase II (KMG-II): from individual species to whole genera.</title>
        <authorList>
            <person name="Goeker M."/>
        </authorList>
    </citation>
    <scope>NUCLEOTIDE SEQUENCE [LARGE SCALE GENOMIC DNA]</scope>
    <source>
        <strain evidence="3 5">DSM 2261</strain>
    </source>
</reference>
<dbReference type="PANTHER" id="PTHR11695">
    <property type="entry name" value="ALCOHOL DEHYDROGENASE RELATED"/>
    <property type="match status" value="1"/>
</dbReference>